<dbReference type="Pfam" id="PF14592">
    <property type="entry name" value="Chondroitinas_B"/>
    <property type="match status" value="1"/>
</dbReference>
<dbReference type="AlphaFoldDB" id="A0A285QES6"/>
<evidence type="ECO:0000313" key="2">
    <source>
        <dbReference type="Proteomes" id="UP000219494"/>
    </source>
</evidence>
<gene>
    <name evidence="1" type="ORF">SAMN06297144_0068</name>
</gene>
<dbReference type="CDD" id="cd14251">
    <property type="entry name" value="PL-6"/>
    <property type="match status" value="1"/>
</dbReference>
<dbReference type="EMBL" id="OBMI01000001">
    <property type="protein sequence ID" value="SOB78562.1"/>
    <property type="molecule type" value="Genomic_DNA"/>
</dbReference>
<reference evidence="1 2" key="1">
    <citation type="submission" date="2017-07" db="EMBL/GenBank/DDBJ databases">
        <authorList>
            <person name="Sun Z.S."/>
            <person name="Albrecht U."/>
            <person name="Echele G."/>
            <person name="Lee C.C."/>
        </authorList>
    </citation>
    <scope>NUCLEOTIDE SEQUENCE [LARGE SCALE GENOMIC DNA]</scope>
    <source>
        <strain evidence="1 2">CGMCC 1.12672</strain>
    </source>
</reference>
<dbReference type="InterPro" id="IPR039513">
    <property type="entry name" value="PL-6"/>
</dbReference>
<accession>A0A285QES6</accession>
<organism evidence="1 2">
    <name type="scientific">Sphingomonas guangdongensis</name>
    <dbReference type="NCBI Taxonomy" id="1141890"/>
    <lineage>
        <taxon>Bacteria</taxon>
        <taxon>Pseudomonadati</taxon>
        <taxon>Pseudomonadota</taxon>
        <taxon>Alphaproteobacteria</taxon>
        <taxon>Sphingomonadales</taxon>
        <taxon>Sphingomonadaceae</taxon>
        <taxon>Sphingomonas</taxon>
    </lineage>
</organism>
<dbReference type="InterPro" id="IPR006626">
    <property type="entry name" value="PbH1"/>
</dbReference>
<keyword evidence="1" id="KW-0456">Lyase</keyword>
<keyword evidence="2" id="KW-1185">Reference proteome</keyword>
<dbReference type="Gene3D" id="2.160.20.10">
    <property type="entry name" value="Single-stranded right-handed beta-helix, Pectin lyase-like"/>
    <property type="match status" value="1"/>
</dbReference>
<evidence type="ECO:0000313" key="1">
    <source>
        <dbReference type="EMBL" id="SOB78562.1"/>
    </source>
</evidence>
<dbReference type="SUPFAM" id="SSF51126">
    <property type="entry name" value="Pectin lyase-like"/>
    <property type="match status" value="2"/>
</dbReference>
<dbReference type="GO" id="GO:0016829">
    <property type="term" value="F:lyase activity"/>
    <property type="evidence" value="ECO:0007669"/>
    <property type="project" value="UniProtKB-KW"/>
</dbReference>
<dbReference type="InterPro" id="IPR011050">
    <property type="entry name" value="Pectin_lyase_fold/virulence"/>
</dbReference>
<proteinExistence type="predicted"/>
<dbReference type="InterPro" id="IPR012334">
    <property type="entry name" value="Pectin_lyas_fold"/>
</dbReference>
<dbReference type="Proteomes" id="UP000219494">
    <property type="component" value="Unassembled WGS sequence"/>
</dbReference>
<sequence>MGSAGGLAYASRMTASVRLALLLIGMGSALPAAAEVLRVSDPAALTETARRAAPGDTVVLASGTLRDVQMVIDVRGTAERPITIAAETPGGVIVSGRSSLLITGAHLVVSGLVFRDGHAPGQAVIETAPGSEDVRLREIVIDAFNPPDRRTPSAWVWLRGRNHQVERGWFAGKGNAGPTIEASGQHRIEASYFGPREPLGAIGGEAIRVSGSVDIAGNLFDRQDAGVAIVNLAGGGSFRGNTIRRSAGQVVLRGRYRAERNVVRGDGKADTGGLLATGANVTIRDNYVDRVAGDAIAVAGDGAGATIENNSVIDSARLSVDGGSATLTRNLLRNTVDPIRVSGGRATFTGNVSSFDPPAVAAAGMRRDKHDFTATPAGLLHLATAPGVGAPLDLAPVAASAAGPAWYAKPTEQRTFAFAVADTIVPAGGLTAAVAAAAPSAVLVLRGGDHLLAAPLVIDRPLTIRGRDGARLRFRGATAFQLARGGSLRLESVAVSGSAAPRRAGNAVVRAPLTPTTANYTVVLDHVTFSELDRGAGFDVIATTPGTLATRIDLRGVAARDVSGALVSAPATDGRYAAQFVRITDAALDAVRTIVTVAGGAPGSGHGPVVEVTDTAVTGGGAQALRLTDVARATISGNRFRRAGAVEVSARAPSAIRCNLLPSTAAPRAGANVTLEPDPQAPRCIAERLARGEDR</sequence>
<protein>
    <submittedName>
        <fullName evidence="1">Poly(Beta-D-mannuronate) lyase</fullName>
    </submittedName>
</protein>
<dbReference type="SMART" id="SM00710">
    <property type="entry name" value="PbH1"/>
    <property type="match status" value="4"/>
</dbReference>
<name>A0A285QES6_9SPHN</name>